<protein>
    <recommendedName>
        <fullName evidence="6">ABC transmembrane type-1 domain-containing protein</fullName>
    </recommendedName>
</protein>
<feature type="transmembrane region" description="Helical" evidence="5">
    <location>
        <begin position="189"/>
        <end position="214"/>
    </location>
</feature>
<evidence type="ECO:0000256" key="3">
    <source>
        <dbReference type="ARBA" id="ARBA00022989"/>
    </source>
</evidence>
<keyword evidence="3 5" id="KW-1133">Transmembrane helix</keyword>
<dbReference type="PANTHER" id="PTHR43394">
    <property type="entry name" value="ATP-DEPENDENT PERMEASE MDL1, MITOCHONDRIAL"/>
    <property type="match status" value="1"/>
</dbReference>
<evidence type="ECO:0000259" key="6">
    <source>
        <dbReference type="PROSITE" id="PS50929"/>
    </source>
</evidence>
<dbReference type="GO" id="GO:0005743">
    <property type="term" value="C:mitochondrial inner membrane"/>
    <property type="evidence" value="ECO:0007669"/>
    <property type="project" value="TreeGrafter"/>
</dbReference>
<reference evidence="7" key="1">
    <citation type="submission" date="2021-02" db="EMBL/GenBank/DDBJ databases">
        <authorList>
            <person name="Nowell W R."/>
        </authorList>
    </citation>
    <scope>NUCLEOTIDE SEQUENCE</scope>
</reference>
<feature type="domain" description="ABC transmembrane type-1" evidence="6">
    <location>
        <begin position="193"/>
        <end position="317"/>
    </location>
</feature>
<proteinExistence type="predicted"/>
<dbReference type="PROSITE" id="PS50929">
    <property type="entry name" value="ABC_TM1F"/>
    <property type="match status" value="1"/>
</dbReference>
<dbReference type="InterPro" id="IPR039421">
    <property type="entry name" value="Type_1_exporter"/>
</dbReference>
<evidence type="ECO:0000256" key="1">
    <source>
        <dbReference type="ARBA" id="ARBA00004141"/>
    </source>
</evidence>
<evidence type="ECO:0000256" key="4">
    <source>
        <dbReference type="ARBA" id="ARBA00023136"/>
    </source>
</evidence>
<dbReference type="GO" id="GO:0015421">
    <property type="term" value="F:ABC-type oligopeptide transporter activity"/>
    <property type="evidence" value="ECO:0007669"/>
    <property type="project" value="TreeGrafter"/>
</dbReference>
<dbReference type="InterPro" id="IPR027417">
    <property type="entry name" value="P-loop_NTPase"/>
</dbReference>
<accession>A0A8S3HVQ3</accession>
<feature type="non-terminal residue" evidence="7">
    <location>
        <position position="1"/>
    </location>
</feature>
<dbReference type="Pfam" id="PF00664">
    <property type="entry name" value="ABC_membrane"/>
    <property type="match status" value="1"/>
</dbReference>
<dbReference type="Proteomes" id="UP000681720">
    <property type="component" value="Unassembled WGS sequence"/>
</dbReference>
<dbReference type="InterPro" id="IPR036640">
    <property type="entry name" value="ABC1_TM_sf"/>
</dbReference>
<organism evidence="7 8">
    <name type="scientific">Rotaria magnacalcarata</name>
    <dbReference type="NCBI Taxonomy" id="392030"/>
    <lineage>
        <taxon>Eukaryota</taxon>
        <taxon>Metazoa</taxon>
        <taxon>Spiralia</taxon>
        <taxon>Gnathifera</taxon>
        <taxon>Rotifera</taxon>
        <taxon>Eurotatoria</taxon>
        <taxon>Bdelloidea</taxon>
        <taxon>Philodinida</taxon>
        <taxon>Philodinidae</taxon>
        <taxon>Rotaria</taxon>
    </lineage>
</organism>
<evidence type="ECO:0000313" key="8">
    <source>
        <dbReference type="Proteomes" id="UP000681720"/>
    </source>
</evidence>
<keyword evidence="4 5" id="KW-0472">Membrane</keyword>
<dbReference type="EMBL" id="CAJOBJ010333297">
    <property type="protein sequence ID" value="CAF5185665.1"/>
    <property type="molecule type" value="Genomic_DNA"/>
</dbReference>
<dbReference type="GO" id="GO:0090374">
    <property type="term" value="P:oligopeptide export from mitochondrion"/>
    <property type="evidence" value="ECO:0007669"/>
    <property type="project" value="TreeGrafter"/>
</dbReference>
<comment type="caution">
    <text evidence="7">The sequence shown here is derived from an EMBL/GenBank/DDBJ whole genome shotgun (WGS) entry which is preliminary data.</text>
</comment>
<dbReference type="SUPFAM" id="SSF90123">
    <property type="entry name" value="ABC transporter transmembrane region"/>
    <property type="match status" value="1"/>
</dbReference>
<evidence type="ECO:0000313" key="7">
    <source>
        <dbReference type="EMBL" id="CAF5185665.1"/>
    </source>
</evidence>
<feature type="transmembrane region" description="Helical" evidence="5">
    <location>
        <begin position="234"/>
        <end position="258"/>
    </location>
</feature>
<gene>
    <name evidence="7" type="ORF">GIL414_LOCUS70951</name>
</gene>
<dbReference type="InterPro" id="IPR003439">
    <property type="entry name" value="ABC_transporter-like_ATP-bd"/>
</dbReference>
<dbReference type="GO" id="GO:0016887">
    <property type="term" value="F:ATP hydrolysis activity"/>
    <property type="evidence" value="ECO:0007669"/>
    <property type="project" value="InterPro"/>
</dbReference>
<feature type="non-terminal residue" evidence="7">
    <location>
        <position position="317"/>
    </location>
</feature>
<dbReference type="AlphaFoldDB" id="A0A8S3HVQ3"/>
<name>A0A8S3HVQ3_9BILA</name>
<dbReference type="PANTHER" id="PTHR43394:SF27">
    <property type="entry name" value="ATP-DEPENDENT TRANSLOCASE ABCB1-LIKE"/>
    <property type="match status" value="1"/>
</dbReference>
<dbReference type="Gene3D" id="1.20.1560.10">
    <property type="entry name" value="ABC transporter type 1, transmembrane domain"/>
    <property type="match status" value="1"/>
</dbReference>
<keyword evidence="2 5" id="KW-0812">Transmembrane</keyword>
<sequence length="317" mass="35134">GQKQRVAIARALISNPKLLLLDEATSALDNQGEKLVQEALDKAKEGRTTIVIAHRLSTIKNADIIVGIEHGQVVEYGSHNELMQHKGLYYELVTAQTEKEKEVESDKENEMEEALARQVGESSKHKMRRPSRRMSIMMRRSSIVSVKSVISEANSETEHDGVIIEGVESKPSFRMPFLFKILRLNAPEWLYLVIGGFASLVFGAVMPSFALVFSDVFGALAETNLQKQEDEIRMYTYIIFLVGVAGAISQIISSVALAKAGEELTMRIRILSFKSMLRQEIGWFDLDQNNLGALVTRLSTDASALKGFTGPTFGAVL</sequence>
<dbReference type="InterPro" id="IPR011527">
    <property type="entry name" value="ABC1_TM_dom"/>
</dbReference>
<comment type="subcellular location">
    <subcellularLocation>
        <location evidence="1">Membrane</location>
        <topology evidence="1">Multi-pass membrane protein</topology>
    </subcellularLocation>
</comment>
<dbReference type="Gene3D" id="3.40.50.300">
    <property type="entry name" value="P-loop containing nucleotide triphosphate hydrolases"/>
    <property type="match status" value="1"/>
</dbReference>
<dbReference type="SUPFAM" id="SSF52540">
    <property type="entry name" value="P-loop containing nucleoside triphosphate hydrolases"/>
    <property type="match status" value="1"/>
</dbReference>
<evidence type="ECO:0000256" key="5">
    <source>
        <dbReference type="SAM" id="Phobius"/>
    </source>
</evidence>
<dbReference type="GO" id="GO:0005524">
    <property type="term" value="F:ATP binding"/>
    <property type="evidence" value="ECO:0007669"/>
    <property type="project" value="InterPro"/>
</dbReference>
<evidence type="ECO:0000256" key="2">
    <source>
        <dbReference type="ARBA" id="ARBA00022692"/>
    </source>
</evidence>
<dbReference type="Pfam" id="PF00005">
    <property type="entry name" value="ABC_tran"/>
    <property type="match status" value="1"/>
</dbReference>